<evidence type="ECO:0000256" key="1">
    <source>
        <dbReference type="SAM" id="MobiDB-lite"/>
    </source>
</evidence>
<feature type="compositionally biased region" description="Basic residues" evidence="1">
    <location>
        <begin position="818"/>
        <end position="842"/>
    </location>
</feature>
<feature type="compositionally biased region" description="Low complexity" evidence="1">
    <location>
        <begin position="666"/>
        <end position="703"/>
    </location>
</feature>
<proteinExistence type="predicted"/>
<feature type="region of interest" description="Disordered" evidence="1">
    <location>
        <begin position="666"/>
        <end position="710"/>
    </location>
</feature>
<feature type="region of interest" description="Disordered" evidence="1">
    <location>
        <begin position="405"/>
        <end position="432"/>
    </location>
</feature>
<evidence type="ECO:0000313" key="3">
    <source>
        <dbReference type="Proteomes" id="UP000703661"/>
    </source>
</evidence>
<evidence type="ECO:0000313" key="2">
    <source>
        <dbReference type="EMBL" id="KAG0020501.1"/>
    </source>
</evidence>
<reference evidence="2" key="1">
    <citation type="journal article" date="2020" name="Fungal Divers.">
        <title>Resolving the Mortierellaceae phylogeny through synthesis of multi-gene phylogenetics and phylogenomics.</title>
        <authorList>
            <person name="Vandepol N."/>
            <person name="Liber J."/>
            <person name="Desiro A."/>
            <person name="Na H."/>
            <person name="Kennedy M."/>
            <person name="Barry K."/>
            <person name="Grigoriev I.V."/>
            <person name="Miller A.N."/>
            <person name="O'Donnell K."/>
            <person name="Stajich J.E."/>
            <person name="Bonito G."/>
        </authorList>
    </citation>
    <scope>NUCLEOTIDE SEQUENCE</scope>
    <source>
        <strain evidence="2">NRRL 2769</strain>
    </source>
</reference>
<comment type="caution">
    <text evidence="2">The sequence shown here is derived from an EMBL/GenBank/DDBJ whole genome shotgun (WGS) entry which is preliminary data.</text>
</comment>
<feature type="region of interest" description="Disordered" evidence="1">
    <location>
        <begin position="1014"/>
        <end position="1040"/>
    </location>
</feature>
<sequence length="1108" mass="118047">MPSSAHALLPEAILSLLSSKSDAPSTMSSDSMTLKAQLKRIPRSKWLRLGSECHNAGFASDAAAALKSHKPAVSSVSIFSTAATAARAAALLYDSGIPRILGTIVHRQAAVSESSKELEQEQGSLILWSLYKYCKLHCAREGNIRSLSSKGGKSRSTYSTSPPIDQKPWQLEFLKSACPEVVVIAFADAYIEYGPRHGFERDLPTDLIEALDFEWRSNSGLSKRAVLALIQTLIACRRYVKNNSSIDAKQATTKGLGSGPATSVANSTDPVTDENNSVEQSRNEQEHEKACHQLALTMAEACVALEVFFDTERGRNLPKLITLYQQELAADAKLQSRSGQAGAGVDRGIKRHGVGAAGAGSGTLGSTGADPMDTAARKRFKSGGNETGLIGSTPTTMAAAPPLLAPSPTPTLLSAASPSTSSGHPTASSTTLKTSSHFVDQALTGYSSAVVTQTTPAAATSSSANAQQLAKLNNPLWSPVMGLTHLPQWPTKYAAQVESELERWISLLGHMDGAVFSEKLVGLIKSVYPSDQKFLLDQILIDYMCWEGSGGREREVAEPAFDVAKYLKENIPLLVSTDGSNSVMSPGIRGGGGGAPNPDIKTGEWVTETIMSTLVSLVIKPEESSTFLEPGSKKWIEVIEVPVEVEDDPSSSTGIAAAASTSTSGTVAAAGFGDPPSSSGTTVAPTTTATTSAAAPSHRPSAAMGGAKKRRVRNLYNRRVSPFYAVLAMFQSKRVVGRVTGMLYSGSGELASHYDVNVGSNAGGGGTVEPGAGGVIGIDAQELLKQVGDTPAFPKLATAQTGELEEPDPDVAKLDRRRLKKQKRKEKKTLLRLRQQYQRRHGQGGDLDAEEGDDSRARLLAGGDIDIDEQLAGVEALQRYNINNDSGDVHNAEREPRTKEGEEESSNMEGIEQDTNIEAPPSPQGPDGAQQDEWIAEAAEEEDALELAKQVEASRVVCQAPLKVLMFILQYLTRANQAGALDSWITDALSATLPTLQEQYFEWMLCNMVTAKSTPQALSGPPPPLPSSAAAPSGAEANQDQGETVVFEEELLRLLSVLVAAQGIGYEPAKTALEAVERARQKVVDSLKDQEIQESSYWTRAKTLLENH</sequence>
<protein>
    <submittedName>
        <fullName evidence="2">Uncharacterized protein</fullName>
    </submittedName>
</protein>
<feature type="compositionally biased region" description="Polar residues" evidence="1">
    <location>
        <begin position="250"/>
        <end position="280"/>
    </location>
</feature>
<feature type="region of interest" description="Disordered" evidence="1">
    <location>
        <begin position="818"/>
        <end position="853"/>
    </location>
</feature>
<accession>A0A9P6N1K5</accession>
<name>A0A9P6N1K5_9FUNG</name>
<organism evidence="2 3">
    <name type="scientific">Entomortierella chlamydospora</name>
    <dbReference type="NCBI Taxonomy" id="101097"/>
    <lineage>
        <taxon>Eukaryota</taxon>
        <taxon>Fungi</taxon>
        <taxon>Fungi incertae sedis</taxon>
        <taxon>Mucoromycota</taxon>
        <taxon>Mortierellomycotina</taxon>
        <taxon>Mortierellomycetes</taxon>
        <taxon>Mortierellales</taxon>
        <taxon>Mortierellaceae</taxon>
        <taxon>Entomortierella</taxon>
    </lineage>
</organism>
<feature type="region of interest" description="Disordered" evidence="1">
    <location>
        <begin position="250"/>
        <end position="289"/>
    </location>
</feature>
<feature type="compositionally biased region" description="Low complexity" evidence="1">
    <location>
        <begin position="410"/>
        <end position="431"/>
    </location>
</feature>
<dbReference type="Proteomes" id="UP000703661">
    <property type="component" value="Unassembled WGS sequence"/>
</dbReference>
<dbReference type="EMBL" id="JAAAID010000213">
    <property type="protein sequence ID" value="KAG0020501.1"/>
    <property type="molecule type" value="Genomic_DNA"/>
</dbReference>
<keyword evidence="3" id="KW-1185">Reference proteome</keyword>
<feature type="region of interest" description="Disordered" evidence="1">
    <location>
        <begin position="883"/>
        <end position="930"/>
    </location>
</feature>
<gene>
    <name evidence="2" type="ORF">BGZ80_004104</name>
</gene>
<dbReference type="AlphaFoldDB" id="A0A9P6N1K5"/>
<feature type="compositionally biased region" description="Basic and acidic residues" evidence="1">
    <location>
        <begin position="887"/>
        <end position="900"/>
    </location>
</feature>